<dbReference type="EMBL" id="MCFG01000328">
    <property type="protein sequence ID" value="ORX75936.1"/>
    <property type="molecule type" value="Genomic_DNA"/>
</dbReference>
<keyword evidence="1" id="KW-0677">Repeat</keyword>
<keyword evidence="2 3" id="KW-0040">ANK repeat</keyword>
<keyword evidence="5" id="KW-1185">Reference proteome</keyword>
<dbReference type="InterPro" id="IPR036770">
    <property type="entry name" value="Ankyrin_rpt-contain_sf"/>
</dbReference>
<name>A0A1Y1WRP4_9FUNG</name>
<dbReference type="PROSITE" id="PS50297">
    <property type="entry name" value="ANK_REP_REGION"/>
    <property type="match status" value="1"/>
</dbReference>
<feature type="repeat" description="ANK" evidence="3">
    <location>
        <begin position="36"/>
        <end position="68"/>
    </location>
</feature>
<feature type="non-terminal residue" evidence="4">
    <location>
        <position position="92"/>
    </location>
</feature>
<evidence type="ECO:0000256" key="1">
    <source>
        <dbReference type="ARBA" id="ARBA00022737"/>
    </source>
</evidence>
<protein>
    <submittedName>
        <fullName evidence="4">Ankyrin</fullName>
    </submittedName>
</protein>
<dbReference type="SUPFAM" id="SSF48403">
    <property type="entry name" value="Ankyrin repeat"/>
    <property type="match status" value="1"/>
</dbReference>
<dbReference type="SMART" id="SM00248">
    <property type="entry name" value="ANK"/>
    <property type="match status" value="2"/>
</dbReference>
<evidence type="ECO:0000256" key="3">
    <source>
        <dbReference type="PROSITE-ProRule" id="PRU00023"/>
    </source>
</evidence>
<feature type="non-terminal residue" evidence="4">
    <location>
        <position position="1"/>
    </location>
</feature>
<accession>A0A1Y1WRP4</accession>
<dbReference type="Gene3D" id="1.25.40.20">
    <property type="entry name" value="Ankyrin repeat-containing domain"/>
    <property type="match status" value="1"/>
</dbReference>
<sequence length="92" mass="10664">DNEGNTALFYACKNGIYNIVECLIKKHADIQEENHKKQTPLIISTIYNHDNIVELLISYGVNVYNKDIYNNTAFHYACKNNNILCMNIILKR</sequence>
<dbReference type="InterPro" id="IPR002110">
    <property type="entry name" value="Ankyrin_rpt"/>
</dbReference>
<dbReference type="OrthoDB" id="341259at2759"/>
<dbReference type="Proteomes" id="UP000193944">
    <property type="component" value="Unassembled WGS sequence"/>
</dbReference>
<dbReference type="AlphaFoldDB" id="A0A1Y1WRP4"/>
<evidence type="ECO:0000313" key="4">
    <source>
        <dbReference type="EMBL" id="ORX75936.1"/>
    </source>
</evidence>
<organism evidence="4 5">
    <name type="scientific">Anaeromyces robustus</name>
    <dbReference type="NCBI Taxonomy" id="1754192"/>
    <lineage>
        <taxon>Eukaryota</taxon>
        <taxon>Fungi</taxon>
        <taxon>Fungi incertae sedis</taxon>
        <taxon>Chytridiomycota</taxon>
        <taxon>Chytridiomycota incertae sedis</taxon>
        <taxon>Neocallimastigomycetes</taxon>
        <taxon>Neocallimastigales</taxon>
        <taxon>Neocallimastigaceae</taxon>
        <taxon>Anaeromyces</taxon>
    </lineage>
</organism>
<reference evidence="4 5" key="2">
    <citation type="submission" date="2016-08" db="EMBL/GenBank/DDBJ databases">
        <title>Pervasive Adenine N6-methylation of Active Genes in Fungi.</title>
        <authorList>
            <consortium name="DOE Joint Genome Institute"/>
            <person name="Mondo S.J."/>
            <person name="Dannebaum R.O."/>
            <person name="Kuo R.C."/>
            <person name="Labutti K."/>
            <person name="Haridas S."/>
            <person name="Kuo A."/>
            <person name="Salamov A."/>
            <person name="Ahrendt S.R."/>
            <person name="Lipzen A."/>
            <person name="Sullivan W."/>
            <person name="Andreopoulos W.B."/>
            <person name="Clum A."/>
            <person name="Lindquist E."/>
            <person name="Daum C."/>
            <person name="Ramamoorthy G.K."/>
            <person name="Gryganskyi A."/>
            <person name="Culley D."/>
            <person name="Magnuson J.K."/>
            <person name="James T.Y."/>
            <person name="O'Malley M.A."/>
            <person name="Stajich J.E."/>
            <person name="Spatafora J.W."/>
            <person name="Visel A."/>
            <person name="Grigoriev I.V."/>
        </authorList>
    </citation>
    <scope>NUCLEOTIDE SEQUENCE [LARGE SCALE GENOMIC DNA]</scope>
    <source>
        <strain evidence="4 5">S4</strain>
    </source>
</reference>
<dbReference type="PANTHER" id="PTHR24198:SF165">
    <property type="entry name" value="ANKYRIN REPEAT-CONTAINING PROTEIN-RELATED"/>
    <property type="match status" value="1"/>
</dbReference>
<evidence type="ECO:0000256" key="2">
    <source>
        <dbReference type="ARBA" id="ARBA00023043"/>
    </source>
</evidence>
<dbReference type="PROSITE" id="PS50088">
    <property type="entry name" value="ANK_REPEAT"/>
    <property type="match status" value="2"/>
</dbReference>
<dbReference type="Pfam" id="PF12796">
    <property type="entry name" value="Ank_2"/>
    <property type="match status" value="1"/>
</dbReference>
<feature type="repeat" description="ANK" evidence="3">
    <location>
        <begin position="3"/>
        <end position="35"/>
    </location>
</feature>
<comment type="caution">
    <text evidence="4">The sequence shown here is derived from an EMBL/GenBank/DDBJ whole genome shotgun (WGS) entry which is preliminary data.</text>
</comment>
<proteinExistence type="predicted"/>
<gene>
    <name evidence="4" type="ORF">BCR32DRAFT_181083</name>
</gene>
<evidence type="ECO:0000313" key="5">
    <source>
        <dbReference type="Proteomes" id="UP000193944"/>
    </source>
</evidence>
<reference evidence="4 5" key="1">
    <citation type="submission" date="2016-08" db="EMBL/GenBank/DDBJ databases">
        <title>A Parts List for Fungal Cellulosomes Revealed by Comparative Genomics.</title>
        <authorList>
            <consortium name="DOE Joint Genome Institute"/>
            <person name="Haitjema C.H."/>
            <person name="Gilmore S.P."/>
            <person name="Henske J.K."/>
            <person name="Solomon K.V."/>
            <person name="De Groot R."/>
            <person name="Kuo A."/>
            <person name="Mondo S.J."/>
            <person name="Salamov A.A."/>
            <person name="Labutti K."/>
            <person name="Zhao Z."/>
            <person name="Chiniquy J."/>
            <person name="Barry K."/>
            <person name="Brewer H.M."/>
            <person name="Purvine S.O."/>
            <person name="Wright A.T."/>
            <person name="Boxma B."/>
            <person name="Van Alen T."/>
            <person name="Hackstein J.H."/>
            <person name="Baker S.E."/>
            <person name="Grigoriev I.V."/>
            <person name="O'Malley M.A."/>
        </authorList>
    </citation>
    <scope>NUCLEOTIDE SEQUENCE [LARGE SCALE GENOMIC DNA]</scope>
    <source>
        <strain evidence="4 5">S4</strain>
    </source>
</reference>
<dbReference type="PANTHER" id="PTHR24198">
    <property type="entry name" value="ANKYRIN REPEAT AND PROTEIN KINASE DOMAIN-CONTAINING PROTEIN"/>
    <property type="match status" value="1"/>
</dbReference>